<proteinExistence type="predicted"/>
<sequence length="293" mass="34144">MHLLERDLPEYHAYHYYLRRKLPNSFPSNFTRGSEAQSRTDIPFSVSYARFGYAVLWSHVVFALKAERFGAHYGISLDAFSHDAEYKPGFENFEKPQNNSNRNWNDIQICLSVRARIVSGHLLLRCTYTFLHEDRTLNRDDLMGVGLDVCRHTSTQDRNVPWFENHLANAIRGPPYYFAAYDPLAPDGRETMEDVLSRNESVRISGHCAFCFTEYTVREITQDQHEGLRGCCLARSGQRKVRGWYTLVEDGRMDRPRRPRSVQRLQDPSLPYGQYPQCLREWGGITRHCLIQT</sequence>
<name>A0A6A5VH87_9PLEO</name>
<dbReference type="EMBL" id="ML976666">
    <property type="protein sequence ID" value="KAF1976541.1"/>
    <property type="molecule type" value="Genomic_DNA"/>
</dbReference>
<reference evidence="1" key="1">
    <citation type="journal article" date="2020" name="Stud. Mycol.">
        <title>101 Dothideomycetes genomes: a test case for predicting lifestyles and emergence of pathogens.</title>
        <authorList>
            <person name="Haridas S."/>
            <person name="Albert R."/>
            <person name="Binder M."/>
            <person name="Bloem J."/>
            <person name="Labutti K."/>
            <person name="Salamov A."/>
            <person name="Andreopoulos B."/>
            <person name="Baker S."/>
            <person name="Barry K."/>
            <person name="Bills G."/>
            <person name="Bluhm B."/>
            <person name="Cannon C."/>
            <person name="Castanera R."/>
            <person name="Culley D."/>
            <person name="Daum C."/>
            <person name="Ezra D."/>
            <person name="Gonzalez J."/>
            <person name="Henrissat B."/>
            <person name="Kuo A."/>
            <person name="Liang C."/>
            <person name="Lipzen A."/>
            <person name="Lutzoni F."/>
            <person name="Magnuson J."/>
            <person name="Mondo S."/>
            <person name="Nolan M."/>
            <person name="Ohm R."/>
            <person name="Pangilinan J."/>
            <person name="Park H.-J."/>
            <person name="Ramirez L."/>
            <person name="Alfaro M."/>
            <person name="Sun H."/>
            <person name="Tritt A."/>
            <person name="Yoshinaga Y."/>
            <person name="Zwiers L.-H."/>
            <person name="Turgeon B."/>
            <person name="Goodwin S."/>
            <person name="Spatafora J."/>
            <person name="Crous P."/>
            <person name="Grigoriev I."/>
        </authorList>
    </citation>
    <scope>NUCLEOTIDE SEQUENCE</scope>
    <source>
        <strain evidence="1">CBS 107.79</strain>
    </source>
</reference>
<evidence type="ECO:0000313" key="1">
    <source>
        <dbReference type="EMBL" id="KAF1976541.1"/>
    </source>
</evidence>
<gene>
    <name evidence="1" type="ORF">BU23DRAFT_565703</name>
</gene>
<accession>A0A6A5VH87</accession>
<protein>
    <submittedName>
        <fullName evidence="1">Uncharacterized protein</fullName>
    </submittedName>
</protein>
<dbReference type="Proteomes" id="UP000800036">
    <property type="component" value="Unassembled WGS sequence"/>
</dbReference>
<keyword evidence="2" id="KW-1185">Reference proteome</keyword>
<dbReference type="AlphaFoldDB" id="A0A6A5VH87"/>
<organism evidence="1 2">
    <name type="scientific">Bimuria novae-zelandiae CBS 107.79</name>
    <dbReference type="NCBI Taxonomy" id="1447943"/>
    <lineage>
        <taxon>Eukaryota</taxon>
        <taxon>Fungi</taxon>
        <taxon>Dikarya</taxon>
        <taxon>Ascomycota</taxon>
        <taxon>Pezizomycotina</taxon>
        <taxon>Dothideomycetes</taxon>
        <taxon>Pleosporomycetidae</taxon>
        <taxon>Pleosporales</taxon>
        <taxon>Massarineae</taxon>
        <taxon>Didymosphaeriaceae</taxon>
        <taxon>Bimuria</taxon>
    </lineage>
</organism>
<dbReference type="OrthoDB" id="3793934at2759"/>
<evidence type="ECO:0000313" key="2">
    <source>
        <dbReference type="Proteomes" id="UP000800036"/>
    </source>
</evidence>